<evidence type="ECO:0000256" key="10">
    <source>
        <dbReference type="ARBA" id="ARBA00023004"/>
    </source>
</evidence>
<evidence type="ECO:0000256" key="2">
    <source>
        <dbReference type="ARBA" id="ARBA00004613"/>
    </source>
</evidence>
<evidence type="ECO:0000256" key="7">
    <source>
        <dbReference type="ARBA" id="ARBA00022622"/>
    </source>
</evidence>
<dbReference type="AlphaFoldDB" id="A0A8H6N5Z6"/>
<dbReference type="GO" id="GO:0098552">
    <property type="term" value="C:side of membrane"/>
    <property type="evidence" value="ECO:0007669"/>
    <property type="project" value="UniProtKB-KW"/>
</dbReference>
<dbReference type="Pfam" id="PF05730">
    <property type="entry name" value="CFEM"/>
    <property type="match status" value="1"/>
</dbReference>
<evidence type="ECO:0000256" key="4">
    <source>
        <dbReference type="ARBA" id="ARBA00022475"/>
    </source>
</evidence>
<evidence type="ECO:0000256" key="9">
    <source>
        <dbReference type="ARBA" id="ARBA00022729"/>
    </source>
</evidence>
<feature type="disulfide bond" evidence="15">
    <location>
        <begin position="10"/>
        <end position="17"/>
    </location>
</feature>
<evidence type="ECO:0000259" key="17">
    <source>
        <dbReference type="PROSITE" id="PS52012"/>
    </source>
</evidence>
<evidence type="ECO:0000256" key="16">
    <source>
        <dbReference type="SAM" id="MobiDB-lite"/>
    </source>
</evidence>
<gene>
    <name evidence="18" type="ORF">CSOJ01_00160</name>
</gene>
<keyword evidence="14" id="KW-0449">Lipoprotein</keyword>
<evidence type="ECO:0000313" key="19">
    <source>
        <dbReference type="Proteomes" id="UP000652219"/>
    </source>
</evidence>
<evidence type="ECO:0000256" key="13">
    <source>
        <dbReference type="ARBA" id="ARBA00023180"/>
    </source>
</evidence>
<keyword evidence="10 15" id="KW-0408">Iron</keyword>
<keyword evidence="12 15" id="KW-1015">Disulfide bond</keyword>
<keyword evidence="19" id="KW-1185">Reference proteome</keyword>
<sequence length="257" mass="25017">MQGLASNLGCGSGDTACLCRNPDFTYGIRDCSYQSCNDNAQAEQAVAYGINLCRDAGVAVATTPQATVTQATGTATVSASPVVSSIFSVITSDGNAVTTLIGETTIIPGSVGETAIPSAVATSTFTTLITSGESVLTSVVETTLSGVGGVPGATSLPQTPIATEPVVGTATSSGSLVTSIVGSTTFLASMTGSEASSVLSSEESEAPSATASEQESQTATGEATSASTSGLVSFAPKQTAGSAAGFLAAAGLAAMLI</sequence>
<keyword evidence="13" id="KW-0325">Glycoprotein</keyword>
<organism evidence="18 19">
    <name type="scientific">Colletotrichum sojae</name>
    <dbReference type="NCBI Taxonomy" id="2175907"/>
    <lineage>
        <taxon>Eukaryota</taxon>
        <taxon>Fungi</taxon>
        <taxon>Dikarya</taxon>
        <taxon>Ascomycota</taxon>
        <taxon>Pezizomycotina</taxon>
        <taxon>Sordariomycetes</taxon>
        <taxon>Hypocreomycetidae</taxon>
        <taxon>Glomerellales</taxon>
        <taxon>Glomerellaceae</taxon>
        <taxon>Colletotrichum</taxon>
        <taxon>Colletotrichum orchidearum species complex</taxon>
    </lineage>
</organism>
<comment type="caution">
    <text evidence="15">Lacks conserved residue(s) required for the propagation of feature annotation.</text>
</comment>
<keyword evidence="6 15" id="KW-0349">Heme</keyword>
<evidence type="ECO:0000256" key="14">
    <source>
        <dbReference type="ARBA" id="ARBA00023288"/>
    </source>
</evidence>
<feature type="region of interest" description="Disordered" evidence="16">
    <location>
        <begin position="197"/>
        <end position="225"/>
    </location>
</feature>
<comment type="subcellular location">
    <subcellularLocation>
        <location evidence="1">Cell membrane</location>
        <topology evidence="1">Lipid-anchor</topology>
        <topology evidence="1">GPI-anchor</topology>
    </subcellularLocation>
    <subcellularLocation>
        <location evidence="2">Secreted</location>
    </subcellularLocation>
</comment>
<evidence type="ECO:0000256" key="11">
    <source>
        <dbReference type="ARBA" id="ARBA00023136"/>
    </source>
</evidence>
<dbReference type="GO" id="GO:0005886">
    <property type="term" value="C:plasma membrane"/>
    <property type="evidence" value="ECO:0007669"/>
    <property type="project" value="UniProtKB-SubCell"/>
</dbReference>
<dbReference type="GO" id="GO:0046872">
    <property type="term" value="F:metal ion binding"/>
    <property type="evidence" value="ECO:0007669"/>
    <property type="project" value="UniProtKB-UniRule"/>
</dbReference>
<evidence type="ECO:0000256" key="12">
    <source>
        <dbReference type="ARBA" id="ARBA00023157"/>
    </source>
</evidence>
<comment type="similarity">
    <text evidence="3">Belongs to the RBT5 family.</text>
</comment>
<accession>A0A8H6N5Z6</accession>
<proteinExistence type="inferred from homology"/>
<keyword evidence="8 15" id="KW-0479">Metal-binding</keyword>
<keyword evidence="9" id="KW-0732">Signal</keyword>
<evidence type="ECO:0000313" key="18">
    <source>
        <dbReference type="EMBL" id="KAF6821657.1"/>
    </source>
</evidence>
<dbReference type="PANTHER" id="PTHR37928:SF1">
    <property type="entry name" value="CFEM DOMAIN PROTEIN (AFU_ORTHOLOGUE AFUA_6G14090)"/>
    <property type="match status" value="1"/>
</dbReference>
<dbReference type="PANTHER" id="PTHR37928">
    <property type="entry name" value="CFEM DOMAIN PROTEIN (AFU_ORTHOLOGUE AFUA_6G14090)"/>
    <property type="match status" value="1"/>
</dbReference>
<keyword evidence="11" id="KW-0472">Membrane</keyword>
<dbReference type="PROSITE" id="PS52012">
    <property type="entry name" value="CFEM"/>
    <property type="match status" value="1"/>
</dbReference>
<name>A0A8H6N5Z6_9PEZI</name>
<evidence type="ECO:0000256" key="5">
    <source>
        <dbReference type="ARBA" id="ARBA00022525"/>
    </source>
</evidence>
<dbReference type="InterPro" id="IPR008427">
    <property type="entry name" value="Extracellular_membr_CFEM_dom"/>
</dbReference>
<keyword evidence="7" id="KW-0336">GPI-anchor</keyword>
<feature type="domain" description="CFEM" evidence="17">
    <location>
        <begin position="1"/>
        <end position="80"/>
    </location>
</feature>
<dbReference type="InterPro" id="IPR051735">
    <property type="entry name" value="CFEM_domain"/>
</dbReference>
<keyword evidence="4" id="KW-1003">Cell membrane</keyword>
<dbReference type="Proteomes" id="UP000652219">
    <property type="component" value="Unassembled WGS sequence"/>
</dbReference>
<feature type="binding site" description="axial binding residue" evidence="15">
    <location>
        <position position="14"/>
    </location>
    <ligand>
        <name>heme</name>
        <dbReference type="ChEBI" id="CHEBI:30413"/>
    </ligand>
    <ligandPart>
        <name>Fe</name>
        <dbReference type="ChEBI" id="CHEBI:18248"/>
    </ligandPart>
</feature>
<comment type="caution">
    <text evidence="18">The sequence shown here is derived from an EMBL/GenBank/DDBJ whole genome shotgun (WGS) entry which is preliminary data.</text>
</comment>
<dbReference type="GO" id="GO:0005576">
    <property type="term" value="C:extracellular region"/>
    <property type="evidence" value="ECO:0007669"/>
    <property type="project" value="UniProtKB-SubCell"/>
</dbReference>
<keyword evidence="5" id="KW-0964">Secreted</keyword>
<dbReference type="EMBL" id="WIGN01000001">
    <property type="protein sequence ID" value="KAF6821657.1"/>
    <property type="molecule type" value="Genomic_DNA"/>
</dbReference>
<reference evidence="18 19" key="1">
    <citation type="journal article" date="2020" name="Phytopathology">
        <title>Genome Sequence Resources of Colletotrichum truncatum, C. plurivorum, C. musicola, and C. sojae: Four Species Pathogenic to Soybean (Glycine max).</title>
        <authorList>
            <person name="Rogerio F."/>
            <person name="Boufleur T.R."/>
            <person name="Ciampi-Guillardi M."/>
            <person name="Sukno S.A."/>
            <person name="Thon M.R."/>
            <person name="Massola Junior N.S."/>
            <person name="Baroncelli R."/>
        </authorList>
    </citation>
    <scope>NUCLEOTIDE SEQUENCE [LARGE SCALE GENOMIC DNA]</scope>
    <source>
        <strain evidence="18 19">LFN0009</strain>
    </source>
</reference>
<evidence type="ECO:0000256" key="1">
    <source>
        <dbReference type="ARBA" id="ARBA00004609"/>
    </source>
</evidence>
<protein>
    <submittedName>
        <fullName evidence="18">CFEM domain-containing protein</fullName>
    </submittedName>
</protein>
<evidence type="ECO:0000256" key="3">
    <source>
        <dbReference type="ARBA" id="ARBA00010031"/>
    </source>
</evidence>
<evidence type="ECO:0000256" key="15">
    <source>
        <dbReference type="PROSITE-ProRule" id="PRU01356"/>
    </source>
</evidence>
<evidence type="ECO:0000256" key="6">
    <source>
        <dbReference type="ARBA" id="ARBA00022617"/>
    </source>
</evidence>
<evidence type="ECO:0000256" key="8">
    <source>
        <dbReference type="ARBA" id="ARBA00022723"/>
    </source>
</evidence>